<dbReference type="InterPro" id="IPR002525">
    <property type="entry name" value="Transp_IS110-like_N"/>
</dbReference>
<dbReference type="Proteomes" id="UP001556118">
    <property type="component" value="Unassembled WGS sequence"/>
</dbReference>
<organism evidence="3 4">
    <name type="scientific">Novosphingobium rhizovicinum</name>
    <dbReference type="NCBI Taxonomy" id="3228928"/>
    <lineage>
        <taxon>Bacteria</taxon>
        <taxon>Pseudomonadati</taxon>
        <taxon>Pseudomonadota</taxon>
        <taxon>Alphaproteobacteria</taxon>
        <taxon>Sphingomonadales</taxon>
        <taxon>Sphingomonadaceae</taxon>
        <taxon>Novosphingobium</taxon>
    </lineage>
</organism>
<dbReference type="Pfam" id="PF01548">
    <property type="entry name" value="DEDD_Tnp_IS110"/>
    <property type="match status" value="1"/>
</dbReference>
<keyword evidence="4" id="KW-1185">Reference proteome</keyword>
<dbReference type="PANTHER" id="PTHR33055:SF3">
    <property type="entry name" value="PUTATIVE TRANSPOSASE FOR IS117-RELATED"/>
    <property type="match status" value="1"/>
</dbReference>
<accession>A0ABV3RC41</accession>
<protein>
    <submittedName>
        <fullName evidence="3">IS110 family transposase</fullName>
    </submittedName>
</protein>
<feature type="domain" description="Transposase IS116/IS110/IS902 C-terminal" evidence="2">
    <location>
        <begin position="244"/>
        <end position="322"/>
    </location>
</feature>
<sequence>MSFQSNTTLVALELRNSVWLVGTRLAGAQKTRMHRISAGDTAALLTLFKGLRPNQRPSEDSAPIACCFEAGRDGFWIHRLLTDHGIAAYVVEPTSILVNRRAKRAKTDRLDAEGLLRVLAAYLAGDSQICSMVQVPSPEEEDGKRIHREREHLVQDRTRLENQILALLATQGIRSRPSLRNWERDLAALQTGDGRKLPPRLAAEINRLRRRLGLVLDLIRELDAERDEVLATAPDDPVASKVTALRSIYGVGDNFAAVLAREVFYRPFGNRKQLASYVGLAPMPHQSGDMDRDRRIGRAGNARARKTLVQLAWLWLRYQPESELSAWFRQRVGKLQGRTRRIAIVAMARKLLIALWRFTETGEIPAGSTLRAA</sequence>
<dbReference type="InterPro" id="IPR003346">
    <property type="entry name" value="Transposase_20"/>
</dbReference>
<feature type="domain" description="Transposase IS110-like N-terminal" evidence="1">
    <location>
        <begin position="71"/>
        <end position="169"/>
    </location>
</feature>
<name>A0ABV3RC41_9SPHN</name>
<evidence type="ECO:0000313" key="4">
    <source>
        <dbReference type="Proteomes" id="UP001556118"/>
    </source>
</evidence>
<dbReference type="Pfam" id="PF02371">
    <property type="entry name" value="Transposase_20"/>
    <property type="match status" value="1"/>
</dbReference>
<dbReference type="NCBIfam" id="NF033542">
    <property type="entry name" value="transpos_IS110"/>
    <property type="match status" value="1"/>
</dbReference>
<dbReference type="PANTHER" id="PTHR33055">
    <property type="entry name" value="TRANSPOSASE FOR INSERTION SEQUENCE ELEMENT IS1111A"/>
    <property type="match status" value="1"/>
</dbReference>
<gene>
    <name evidence="3" type="ORF">ABUH87_10915</name>
</gene>
<dbReference type="EMBL" id="JBFNXR010000038">
    <property type="protein sequence ID" value="MEW9855666.1"/>
    <property type="molecule type" value="Genomic_DNA"/>
</dbReference>
<evidence type="ECO:0000259" key="2">
    <source>
        <dbReference type="Pfam" id="PF02371"/>
    </source>
</evidence>
<evidence type="ECO:0000259" key="1">
    <source>
        <dbReference type="Pfam" id="PF01548"/>
    </source>
</evidence>
<dbReference type="InterPro" id="IPR047650">
    <property type="entry name" value="Transpos_IS110"/>
</dbReference>
<comment type="caution">
    <text evidence="3">The sequence shown here is derived from an EMBL/GenBank/DDBJ whole genome shotgun (WGS) entry which is preliminary data.</text>
</comment>
<proteinExistence type="predicted"/>
<reference evidence="3 4" key="1">
    <citation type="submission" date="2024-06" db="EMBL/GenBank/DDBJ databases">
        <title>Novosphingobium rhizovicinus M1R2S20.</title>
        <authorList>
            <person name="Sun J.-Q."/>
        </authorList>
    </citation>
    <scope>NUCLEOTIDE SEQUENCE [LARGE SCALE GENOMIC DNA]</scope>
    <source>
        <strain evidence="3 4">M1R2S20</strain>
    </source>
</reference>
<dbReference type="RefSeq" id="WP_367773473.1">
    <property type="nucleotide sequence ID" value="NZ_JBFNXR010000038.1"/>
</dbReference>
<evidence type="ECO:0000313" key="3">
    <source>
        <dbReference type="EMBL" id="MEW9855666.1"/>
    </source>
</evidence>